<keyword evidence="2" id="KW-0677">Repeat</keyword>
<evidence type="ECO:0000256" key="2">
    <source>
        <dbReference type="ARBA" id="ARBA00022737"/>
    </source>
</evidence>
<proteinExistence type="predicted"/>
<evidence type="ECO:0000313" key="5">
    <source>
        <dbReference type="Proteomes" id="UP000623301"/>
    </source>
</evidence>
<dbReference type="Pfam" id="PF24681">
    <property type="entry name" value="Kelch_KLHDC2_KLHL20_DRC7"/>
    <property type="match status" value="1"/>
</dbReference>
<dbReference type="PANTHER" id="PTHR46376:SF1">
    <property type="entry name" value="LEUCINE-ZIPPER-LIKE TRANSCRIPTIONAL REGULATOR 1"/>
    <property type="match status" value="1"/>
</dbReference>
<keyword evidence="3" id="KW-0732">Signal</keyword>
<dbReference type="InterPro" id="IPR051568">
    <property type="entry name" value="LZTR1/Attractin"/>
</dbReference>
<dbReference type="PANTHER" id="PTHR46376">
    <property type="entry name" value="LEUCINE-ZIPPER-LIKE TRANSCRIPTIONAL REGULATOR 1"/>
    <property type="match status" value="1"/>
</dbReference>
<protein>
    <recommendedName>
        <fullName evidence="6">Galactose oxidase</fullName>
    </recommendedName>
</protein>
<comment type="caution">
    <text evidence="4">The sequence shown here is derived from an EMBL/GenBank/DDBJ whole genome shotgun (WGS) entry which is preliminary data.</text>
</comment>
<dbReference type="RefSeq" id="WP_198840017.1">
    <property type="nucleotide sequence ID" value="NZ_JAEHFJ010000001.1"/>
</dbReference>
<evidence type="ECO:0000256" key="1">
    <source>
        <dbReference type="ARBA" id="ARBA00022441"/>
    </source>
</evidence>
<reference evidence="4 5" key="1">
    <citation type="submission" date="2020-12" db="EMBL/GenBank/DDBJ databases">
        <title>Aureibaculum luteum sp. nov. and Aureibaculum flavum sp. nov., novel members of the family Flavobacteriaceae isolated from Antarctic intertidal sediments.</title>
        <authorList>
            <person name="He X."/>
            <person name="Zhang X."/>
        </authorList>
    </citation>
    <scope>NUCLEOTIDE SEQUENCE [LARGE SCALE GENOMIC DNA]</scope>
    <source>
        <strain evidence="4 5">A20</strain>
    </source>
</reference>
<evidence type="ECO:0000256" key="3">
    <source>
        <dbReference type="SAM" id="SignalP"/>
    </source>
</evidence>
<evidence type="ECO:0000313" key="4">
    <source>
        <dbReference type="EMBL" id="MBJ2173230.1"/>
    </source>
</evidence>
<keyword evidence="1" id="KW-0880">Kelch repeat</keyword>
<keyword evidence="5" id="KW-1185">Reference proteome</keyword>
<dbReference type="Gene3D" id="2.120.10.80">
    <property type="entry name" value="Kelch-type beta propeller"/>
    <property type="match status" value="2"/>
</dbReference>
<gene>
    <name evidence="4" type="ORF">JBL43_03220</name>
</gene>
<accession>A0ABS0WMN2</accession>
<dbReference type="Proteomes" id="UP000623301">
    <property type="component" value="Unassembled WGS sequence"/>
</dbReference>
<evidence type="ECO:0008006" key="6">
    <source>
        <dbReference type="Google" id="ProtNLM"/>
    </source>
</evidence>
<dbReference type="InterPro" id="IPR011043">
    <property type="entry name" value="Gal_Oxase/kelch_b-propeller"/>
</dbReference>
<name>A0ABS0WMN2_9FLAO</name>
<dbReference type="EMBL" id="JAEHFJ010000001">
    <property type="protein sequence ID" value="MBJ2173230.1"/>
    <property type="molecule type" value="Genomic_DNA"/>
</dbReference>
<dbReference type="SUPFAM" id="SSF50965">
    <property type="entry name" value="Galactose oxidase, central domain"/>
    <property type="match status" value="1"/>
</dbReference>
<feature type="chain" id="PRO_5045676578" description="Galactose oxidase" evidence="3">
    <location>
        <begin position="32"/>
        <end position="342"/>
    </location>
</feature>
<sequence length="342" mass="37838">MNTIKKIRKQVKFYLKIITALIIAITFTSCDDDPVQKDILSPLDLTFNLETNQDQMGDFFGNAMALHDGKVWSSGGDNDYTNNVTSDNQIWSSTNGVAWISVTGVGEARTGHTLTTFDGKLWMIGGENNDDEWLSDIWYSSDGSAGSWVNAPTTTAPFGIVAYHTTAVYNGKMYVIAAKESTNATEVWSTSDCETWTQETANAFSGRVRHKAVVFNNTMYVIGGEDIGANKLNEIWQSTDGANWSLVSTNSSIFPGRLGHTATVYNDKVWVIGGRTETEPFTNDIYYSDNLIDWTKHTDYNPIDEIGAHEALLHNDALWVFGGKTGDNDTEVTGKIWSVKED</sequence>
<dbReference type="PROSITE" id="PS51257">
    <property type="entry name" value="PROKAR_LIPOPROTEIN"/>
    <property type="match status" value="1"/>
</dbReference>
<dbReference type="InterPro" id="IPR015915">
    <property type="entry name" value="Kelch-typ_b-propeller"/>
</dbReference>
<feature type="signal peptide" evidence="3">
    <location>
        <begin position="1"/>
        <end position="31"/>
    </location>
</feature>
<organism evidence="4 5">
    <name type="scientific">Aureibaculum flavum</name>
    <dbReference type="NCBI Taxonomy" id="2795986"/>
    <lineage>
        <taxon>Bacteria</taxon>
        <taxon>Pseudomonadati</taxon>
        <taxon>Bacteroidota</taxon>
        <taxon>Flavobacteriia</taxon>
        <taxon>Flavobacteriales</taxon>
        <taxon>Flavobacteriaceae</taxon>
        <taxon>Aureibaculum</taxon>
    </lineage>
</organism>